<feature type="chain" id="PRO_5031313343" description="Phage tail protein" evidence="1">
    <location>
        <begin position="20"/>
        <end position="383"/>
    </location>
</feature>
<dbReference type="EMBL" id="JABBFZ010000027">
    <property type="protein sequence ID" value="NML34963.1"/>
    <property type="molecule type" value="Genomic_DNA"/>
</dbReference>
<organism evidence="2 3">
    <name type="scientific">Paraburkholderia antibiotica</name>
    <dbReference type="NCBI Taxonomy" id="2728839"/>
    <lineage>
        <taxon>Bacteria</taxon>
        <taxon>Pseudomonadati</taxon>
        <taxon>Pseudomonadota</taxon>
        <taxon>Betaproteobacteria</taxon>
        <taxon>Burkholderiales</taxon>
        <taxon>Burkholderiaceae</taxon>
        <taxon>Paraburkholderia</taxon>
    </lineage>
</organism>
<sequence>MLKRLLLVVLSLIVVTAQAQFTPGQVLTAAQLNAALAAPTITGGSISGVPGSFTNLSASGTVTLPAGSVALSGLAAQAANTVLANVTASSASPAAFAMPSCSATNSALQYTSGTGFACGTSFAGLGSNTFTANQTIASNTPSIFLNDTSGTNQSAVYFQNSGSPVWSLKNASGATGSLQINRYVSGAVVDQPISISNGTGFVTMVDGAAITGGSLNNASVGATTPSTGSFTTLAASGAFTPSQTAGIVGTTTNNNANAGSIGEVISSSIATGSAVSLTSGSATNVTSISLTAGDWYVFGNVTFNVATTMNYVAGGAGTTSATLPTGYTFLTLAPGSAVTSFAGYPIPSQRLSLSASTTVYLVAQASFSGTCSAYGNIIAWRRR</sequence>
<feature type="signal peptide" evidence="1">
    <location>
        <begin position="1"/>
        <end position="19"/>
    </location>
</feature>
<evidence type="ECO:0000313" key="3">
    <source>
        <dbReference type="Proteomes" id="UP000583127"/>
    </source>
</evidence>
<gene>
    <name evidence="2" type="ORF">HHL14_29590</name>
</gene>
<keyword evidence="3" id="KW-1185">Reference proteome</keyword>
<evidence type="ECO:0000256" key="1">
    <source>
        <dbReference type="SAM" id="SignalP"/>
    </source>
</evidence>
<proteinExistence type="predicted"/>
<keyword evidence="1" id="KW-0732">Signal</keyword>
<name>A0A7Y0A1Z8_9BURK</name>
<dbReference type="RefSeq" id="WP_169501146.1">
    <property type="nucleotide sequence ID" value="NZ_JABBFZ010000027.1"/>
</dbReference>
<accession>A0A7Y0A1Z8</accession>
<reference evidence="2 3" key="1">
    <citation type="submission" date="2020-04" db="EMBL/GenBank/DDBJ databases">
        <title>Paraburkholderia sp. G-4-1-8 isolated from soil.</title>
        <authorList>
            <person name="Dahal R.H."/>
        </authorList>
    </citation>
    <scope>NUCLEOTIDE SEQUENCE [LARGE SCALE GENOMIC DNA]</scope>
    <source>
        <strain evidence="2 3">G-4-1-8</strain>
    </source>
</reference>
<comment type="caution">
    <text evidence="2">The sequence shown here is derived from an EMBL/GenBank/DDBJ whole genome shotgun (WGS) entry which is preliminary data.</text>
</comment>
<evidence type="ECO:0008006" key="4">
    <source>
        <dbReference type="Google" id="ProtNLM"/>
    </source>
</evidence>
<protein>
    <recommendedName>
        <fullName evidence="4">Phage tail protein</fullName>
    </recommendedName>
</protein>
<dbReference type="Proteomes" id="UP000583127">
    <property type="component" value="Unassembled WGS sequence"/>
</dbReference>
<dbReference type="AlphaFoldDB" id="A0A7Y0A1Z8"/>
<evidence type="ECO:0000313" key="2">
    <source>
        <dbReference type="EMBL" id="NML34963.1"/>
    </source>
</evidence>